<gene>
    <name evidence="1" type="ORF">RUMHYD_01564</name>
</gene>
<sequence>MHTDCENRSLAPAVLGIPLQMQRDASRNSDRLNCYAKAAYIGEKT</sequence>
<dbReference type="AlphaFoldDB" id="C0CL43"/>
<evidence type="ECO:0000313" key="2">
    <source>
        <dbReference type="Proteomes" id="UP000003100"/>
    </source>
</evidence>
<reference evidence="1 2" key="2">
    <citation type="submission" date="2009-02" db="EMBL/GenBank/DDBJ databases">
        <title>Draft genome sequence of Blautia hydrogenotrophica DSM 10507 (Ruminococcus hydrogenotrophicus DSM 10507).</title>
        <authorList>
            <person name="Sudarsanam P."/>
            <person name="Ley R."/>
            <person name="Guruge J."/>
            <person name="Turnbaugh P.J."/>
            <person name="Mahowald M."/>
            <person name="Liep D."/>
            <person name="Gordon J."/>
        </authorList>
    </citation>
    <scope>NUCLEOTIDE SEQUENCE [LARGE SCALE GENOMIC DNA]</scope>
    <source>
        <strain evidence="2">DSM 10507 / JCM 14656 / S5a33</strain>
    </source>
</reference>
<dbReference type="PATRIC" id="fig|476272.21.peg.2913"/>
<organism evidence="1 2">
    <name type="scientific">Blautia hydrogenotrophica (strain DSM 10507 / JCM 14656 / S5a33)</name>
    <name type="common">Ruminococcus hydrogenotrophicus</name>
    <dbReference type="NCBI Taxonomy" id="476272"/>
    <lineage>
        <taxon>Bacteria</taxon>
        <taxon>Bacillati</taxon>
        <taxon>Bacillota</taxon>
        <taxon>Clostridia</taxon>
        <taxon>Lachnospirales</taxon>
        <taxon>Lachnospiraceae</taxon>
        <taxon>Blautia</taxon>
    </lineage>
</organism>
<dbReference type="HOGENOM" id="CLU_3196701_0_0_9"/>
<name>C0CL43_BLAHS</name>
<dbReference type="EMBL" id="ACBZ01000076">
    <property type="protein sequence ID" value="EEG49531.1"/>
    <property type="molecule type" value="Genomic_DNA"/>
</dbReference>
<evidence type="ECO:0000313" key="1">
    <source>
        <dbReference type="EMBL" id="EEG49531.1"/>
    </source>
</evidence>
<dbReference type="Proteomes" id="UP000003100">
    <property type="component" value="Unassembled WGS sequence"/>
</dbReference>
<accession>C0CL43</accession>
<keyword evidence="2" id="KW-1185">Reference proteome</keyword>
<comment type="caution">
    <text evidence="1">The sequence shown here is derived from an EMBL/GenBank/DDBJ whole genome shotgun (WGS) entry which is preliminary data.</text>
</comment>
<protein>
    <submittedName>
        <fullName evidence="1">Uncharacterized protein</fullName>
    </submittedName>
</protein>
<reference evidence="1 2" key="1">
    <citation type="submission" date="2009-01" db="EMBL/GenBank/DDBJ databases">
        <authorList>
            <person name="Fulton L."/>
            <person name="Clifton S."/>
            <person name="Fulton B."/>
            <person name="Xu J."/>
            <person name="Minx P."/>
            <person name="Pepin K.H."/>
            <person name="Johnson M."/>
            <person name="Bhonagiri V."/>
            <person name="Nash W.E."/>
            <person name="Mardis E.R."/>
            <person name="Wilson R.K."/>
        </authorList>
    </citation>
    <scope>NUCLEOTIDE SEQUENCE [LARGE SCALE GENOMIC DNA]</scope>
    <source>
        <strain evidence="2">DSM 10507 / JCM 14656 / S5a33</strain>
    </source>
</reference>
<proteinExistence type="predicted"/>